<proteinExistence type="predicted"/>
<dbReference type="STRING" id="526227.Mesil_2978"/>
<dbReference type="Gene3D" id="1.25.40.10">
    <property type="entry name" value="Tetratricopeptide repeat domain"/>
    <property type="match status" value="2"/>
</dbReference>
<feature type="region of interest" description="Disordered" evidence="1">
    <location>
        <begin position="199"/>
        <end position="221"/>
    </location>
</feature>
<gene>
    <name evidence="2" type="ordered locus">Mesil_2978</name>
</gene>
<reference evidence="2 3" key="1">
    <citation type="journal article" date="2010" name="Stand. Genomic Sci.">
        <title>Complete genome sequence of Meiothermus silvanus type strain (VI-R2).</title>
        <authorList>
            <person name="Sikorski J."/>
            <person name="Tindall B.J."/>
            <person name="Lowry S."/>
            <person name="Lucas S."/>
            <person name="Nolan M."/>
            <person name="Copeland A."/>
            <person name="Glavina Del Rio T."/>
            <person name="Tice H."/>
            <person name="Cheng J.F."/>
            <person name="Han C."/>
            <person name="Pitluck S."/>
            <person name="Liolios K."/>
            <person name="Ivanova N."/>
            <person name="Mavromatis K."/>
            <person name="Mikhailova N."/>
            <person name="Pati A."/>
            <person name="Goodwin L."/>
            <person name="Chen A."/>
            <person name="Palaniappan K."/>
            <person name="Land M."/>
            <person name="Hauser L."/>
            <person name="Chang Y.J."/>
            <person name="Jeffries C.D."/>
            <person name="Rohde M."/>
            <person name="Goker M."/>
            <person name="Woyke T."/>
            <person name="Bristow J."/>
            <person name="Eisen J.A."/>
            <person name="Markowitz V."/>
            <person name="Hugenholtz P."/>
            <person name="Kyrpides N.C."/>
            <person name="Klenk H.P."/>
            <person name="Lapidus A."/>
        </authorList>
    </citation>
    <scope>NUCLEOTIDE SEQUENCE [LARGE SCALE GENOMIC DNA]</scope>
    <source>
        <strain evidence="3">ATCC 700542 / DSM 9946 / VI-R2</strain>
    </source>
</reference>
<feature type="compositionally biased region" description="Low complexity" evidence="1">
    <location>
        <begin position="211"/>
        <end position="221"/>
    </location>
</feature>
<dbReference type="Proteomes" id="UP000001916">
    <property type="component" value="Chromosome"/>
</dbReference>
<dbReference type="SUPFAM" id="SSF48452">
    <property type="entry name" value="TPR-like"/>
    <property type="match status" value="2"/>
</dbReference>
<keyword evidence="3" id="KW-1185">Reference proteome</keyword>
<organism evidence="2 3">
    <name type="scientific">Allomeiothermus silvanus (strain ATCC 700542 / DSM 9946 / NBRC 106475 / NCIMB 13440 / VI-R2)</name>
    <name type="common">Thermus silvanus</name>
    <dbReference type="NCBI Taxonomy" id="526227"/>
    <lineage>
        <taxon>Bacteria</taxon>
        <taxon>Thermotogati</taxon>
        <taxon>Deinococcota</taxon>
        <taxon>Deinococci</taxon>
        <taxon>Thermales</taxon>
        <taxon>Thermaceae</taxon>
        <taxon>Allomeiothermus</taxon>
    </lineage>
</organism>
<evidence type="ECO:0000313" key="2">
    <source>
        <dbReference type="EMBL" id="ADH64816.1"/>
    </source>
</evidence>
<sequence>MYKGGVDVWLSQRLETLRQHPGPIILEGDPEWGAAYLIAALAERPLVWLELNARDAKDPVVQGNKLAEAVARAVGSPLFGYALPYSYGLSVLQQHLELLGPLTFALSGAEYGVGLARSLLGLHRSGSRVILHFSHLPPGFHPPAGSLRLGPEQLALTHEEAAALGAGGMSRDRLETLLTTSGRAYERFLLLLDAERALPGPRTRPSPRGPRPLLGEEPATTEEQAQALFNALARQRRWIEALELASVRLPHLVPQALEPAAQTMWARGTLDLLHQLLRRLPPDPRVLRWRLAAALEQEQEAELLPQVEATLRQEEAPELRALYALALYYRGDLEASLHQARRAAEAAATPLTLHHWGRLRGVLDPAQALHTLKEALRLAELQQDHYHTILCTLSLAQTFNALGRYEEAADWAEWGLNLYQHEGLGHGGLRLHLLLEWTASRTLLGQTAGLGERLKQENPSGSASSRLGALFRSTLADFYLSEGQPEQAERIYAELAQITHRREDYAALANLWVRVLLECGREEEALQVARRALRLTEGLPPFFRRRAQLAYGMALSLRDPTQGVEALQAVLPALREPLLAPRLAQAGLYLARAQLALGQTAAAKATVESIRSFVTPGGLGIWPVPGKPSARP</sequence>
<dbReference type="InterPro" id="IPR011990">
    <property type="entry name" value="TPR-like_helical_dom_sf"/>
</dbReference>
<evidence type="ECO:0000313" key="3">
    <source>
        <dbReference type="Proteomes" id="UP000001916"/>
    </source>
</evidence>
<name>D7BDJ6_ALLS1</name>
<protein>
    <submittedName>
        <fullName evidence="2">Tetratricopeptide TPR_4</fullName>
    </submittedName>
</protein>
<accession>D7BDJ6</accession>
<dbReference type="HOGENOM" id="CLU_432646_0_0_0"/>
<dbReference type="KEGG" id="msv:Mesil_2978"/>
<dbReference type="EMBL" id="CP002042">
    <property type="protein sequence ID" value="ADH64816.1"/>
    <property type="molecule type" value="Genomic_DNA"/>
</dbReference>
<dbReference type="AlphaFoldDB" id="D7BDJ6"/>
<evidence type="ECO:0000256" key="1">
    <source>
        <dbReference type="SAM" id="MobiDB-lite"/>
    </source>
</evidence>
<dbReference type="eggNOG" id="COG0457">
    <property type="taxonomic scope" value="Bacteria"/>
</dbReference>